<keyword evidence="2" id="KW-0106">Calcium</keyword>
<feature type="region of interest" description="Disordered" evidence="3">
    <location>
        <begin position="32"/>
        <end position="71"/>
    </location>
</feature>
<feature type="domain" description="Thioredoxin" evidence="5">
    <location>
        <begin position="243"/>
        <end position="376"/>
    </location>
</feature>
<evidence type="ECO:0000256" key="1">
    <source>
        <dbReference type="ARBA" id="ARBA00022737"/>
    </source>
</evidence>
<feature type="compositionally biased region" description="Polar residues" evidence="3">
    <location>
        <begin position="60"/>
        <end position="71"/>
    </location>
</feature>
<organism evidence="6 7">
    <name type="scientific">Coccomyxa subellipsoidea</name>
    <dbReference type="NCBI Taxonomy" id="248742"/>
    <lineage>
        <taxon>Eukaryota</taxon>
        <taxon>Viridiplantae</taxon>
        <taxon>Chlorophyta</taxon>
        <taxon>core chlorophytes</taxon>
        <taxon>Trebouxiophyceae</taxon>
        <taxon>Trebouxiophyceae incertae sedis</taxon>
        <taxon>Coccomyxaceae</taxon>
        <taxon>Coccomyxa</taxon>
    </lineage>
</organism>
<dbReference type="Proteomes" id="UP001491310">
    <property type="component" value="Unassembled WGS sequence"/>
</dbReference>
<feature type="domain" description="EF-hand" evidence="4">
    <location>
        <begin position="198"/>
        <end position="233"/>
    </location>
</feature>
<dbReference type="SUPFAM" id="SSF52833">
    <property type="entry name" value="Thioredoxin-like"/>
    <property type="match status" value="1"/>
</dbReference>
<dbReference type="InterPro" id="IPR002048">
    <property type="entry name" value="EF_hand_dom"/>
</dbReference>
<gene>
    <name evidence="6" type="ORF">WJX75_005258</name>
</gene>
<dbReference type="PROSITE" id="PS50222">
    <property type="entry name" value="EF_HAND_2"/>
    <property type="match status" value="4"/>
</dbReference>
<dbReference type="InterPro" id="IPR018247">
    <property type="entry name" value="EF_Hand_1_Ca_BS"/>
</dbReference>
<sequence length="393" mass="44243">MQYCKAPSLSQSSPRNLCKSFVLLEKPRCTGPRVIRPSRAPKSSRSKRASCAKPTAAASVDQTEAPSWGPTTEVWSKNAKLSYETLQARFRAADLDGNGVIDREELRALLESTDSGAQYSIARWLDDSDLDRIMQNYDANNDGVIQFEEFSKLAQDNILFTGKIEEYEAAFRLVDTEGKGSVNASQLASLFQNLGHPLPYDKLTKIMSEYDVSNKGQVTFSTMMKMFRNELLDLKEILEYIKMQPSEDATSTTDAAPKLHPGEVVEIESEEELDTLLREDSESLTVLLASLTWCRPCKTLAKPLQNLAQAYREVGFVKMYGNASEAAKHLFKDRLKARVTPTFYFFRNGELLHTHTGANKNKLEYYMRQCLKPRERPPNELFPITTVPAGGPR</sequence>
<dbReference type="EMBL" id="JALJOT010000002">
    <property type="protein sequence ID" value="KAK9917519.1"/>
    <property type="molecule type" value="Genomic_DNA"/>
</dbReference>
<dbReference type="Gene3D" id="3.40.30.10">
    <property type="entry name" value="Glutaredoxin"/>
    <property type="match status" value="1"/>
</dbReference>
<feature type="domain" description="EF-hand" evidence="4">
    <location>
        <begin position="81"/>
        <end position="116"/>
    </location>
</feature>
<feature type="domain" description="EF-hand" evidence="4">
    <location>
        <begin position="162"/>
        <end position="197"/>
    </location>
</feature>
<evidence type="ECO:0000256" key="3">
    <source>
        <dbReference type="SAM" id="MobiDB-lite"/>
    </source>
</evidence>
<keyword evidence="7" id="KW-1185">Reference proteome</keyword>
<dbReference type="Gene3D" id="1.10.238.10">
    <property type="entry name" value="EF-hand"/>
    <property type="match status" value="2"/>
</dbReference>
<proteinExistence type="predicted"/>
<evidence type="ECO:0000259" key="5">
    <source>
        <dbReference type="PROSITE" id="PS51352"/>
    </source>
</evidence>
<accession>A0ABR2Z0U5</accession>
<dbReference type="InterPro" id="IPR050145">
    <property type="entry name" value="Centrin_CML-like"/>
</dbReference>
<dbReference type="PANTHER" id="PTHR23050">
    <property type="entry name" value="CALCIUM BINDING PROTEIN"/>
    <property type="match status" value="1"/>
</dbReference>
<dbReference type="InterPro" id="IPR036249">
    <property type="entry name" value="Thioredoxin-like_sf"/>
</dbReference>
<feature type="domain" description="EF-hand" evidence="4">
    <location>
        <begin position="125"/>
        <end position="160"/>
    </location>
</feature>
<comment type="caution">
    <text evidence="6">The sequence shown here is derived from an EMBL/GenBank/DDBJ whole genome shotgun (WGS) entry which is preliminary data.</text>
</comment>
<evidence type="ECO:0000313" key="6">
    <source>
        <dbReference type="EMBL" id="KAK9917519.1"/>
    </source>
</evidence>
<dbReference type="SMART" id="SM00054">
    <property type="entry name" value="EFh"/>
    <property type="match status" value="4"/>
</dbReference>
<dbReference type="PROSITE" id="PS51352">
    <property type="entry name" value="THIOREDOXIN_2"/>
    <property type="match status" value="1"/>
</dbReference>
<dbReference type="CDD" id="cd02947">
    <property type="entry name" value="TRX_family"/>
    <property type="match status" value="1"/>
</dbReference>
<evidence type="ECO:0000313" key="7">
    <source>
        <dbReference type="Proteomes" id="UP001491310"/>
    </source>
</evidence>
<dbReference type="PROSITE" id="PS00018">
    <property type="entry name" value="EF_HAND_1"/>
    <property type="match status" value="2"/>
</dbReference>
<dbReference type="SUPFAM" id="SSF47473">
    <property type="entry name" value="EF-hand"/>
    <property type="match status" value="1"/>
</dbReference>
<dbReference type="Pfam" id="PF00085">
    <property type="entry name" value="Thioredoxin"/>
    <property type="match status" value="1"/>
</dbReference>
<dbReference type="InterPro" id="IPR013766">
    <property type="entry name" value="Thioredoxin_domain"/>
</dbReference>
<evidence type="ECO:0000256" key="2">
    <source>
        <dbReference type="ARBA" id="ARBA00022837"/>
    </source>
</evidence>
<reference evidence="6 7" key="1">
    <citation type="journal article" date="2024" name="Nat. Commun.">
        <title>Phylogenomics reveals the evolutionary origins of lichenization in chlorophyte algae.</title>
        <authorList>
            <person name="Puginier C."/>
            <person name="Libourel C."/>
            <person name="Otte J."/>
            <person name="Skaloud P."/>
            <person name="Haon M."/>
            <person name="Grisel S."/>
            <person name="Petersen M."/>
            <person name="Berrin J.G."/>
            <person name="Delaux P.M."/>
            <person name="Dal Grande F."/>
            <person name="Keller J."/>
        </authorList>
    </citation>
    <scope>NUCLEOTIDE SEQUENCE [LARGE SCALE GENOMIC DNA]</scope>
    <source>
        <strain evidence="6 7">SAG 216-7</strain>
    </source>
</reference>
<keyword evidence="1" id="KW-0677">Repeat</keyword>
<dbReference type="Pfam" id="PF13499">
    <property type="entry name" value="EF-hand_7"/>
    <property type="match status" value="2"/>
</dbReference>
<dbReference type="InterPro" id="IPR011992">
    <property type="entry name" value="EF-hand-dom_pair"/>
</dbReference>
<name>A0ABR2Z0U5_9CHLO</name>
<protein>
    <submittedName>
        <fullName evidence="6">Uncharacterized protein</fullName>
    </submittedName>
</protein>
<evidence type="ECO:0000259" key="4">
    <source>
        <dbReference type="PROSITE" id="PS50222"/>
    </source>
</evidence>